<keyword evidence="1" id="KW-0732">Signal</keyword>
<dbReference type="InterPro" id="IPR037126">
    <property type="entry name" value="PdaC/RsiV-like_sf"/>
</dbReference>
<proteinExistence type="predicted"/>
<feature type="signal peptide" evidence="1">
    <location>
        <begin position="1"/>
        <end position="19"/>
    </location>
</feature>
<protein>
    <submittedName>
        <fullName evidence="3">DUF3298 domain-containing protein</fullName>
    </submittedName>
</protein>
<dbReference type="Gene3D" id="3.30.565.40">
    <property type="entry name" value="Fervidobacterium nodosum Rt17-B1 like"/>
    <property type="match status" value="1"/>
</dbReference>
<dbReference type="Gene3D" id="3.90.640.20">
    <property type="entry name" value="Heat-shock cognate protein, ATPase"/>
    <property type="match status" value="1"/>
</dbReference>
<dbReference type="Pfam" id="PF11738">
    <property type="entry name" value="DUF3298"/>
    <property type="match status" value="1"/>
</dbReference>
<reference evidence="3 4" key="1">
    <citation type="submission" date="2021-03" db="EMBL/GenBank/DDBJ databases">
        <title>Assistant Professor.</title>
        <authorList>
            <person name="Huq M.A."/>
        </authorList>
    </citation>
    <scope>NUCLEOTIDE SEQUENCE [LARGE SCALE GENOMIC DNA]</scope>
    <source>
        <strain evidence="3 4">MAH-29</strain>
    </source>
</reference>
<organism evidence="3 4">
    <name type="scientific">Niastella soli</name>
    <dbReference type="NCBI Taxonomy" id="2821487"/>
    <lineage>
        <taxon>Bacteria</taxon>
        <taxon>Pseudomonadati</taxon>
        <taxon>Bacteroidota</taxon>
        <taxon>Chitinophagia</taxon>
        <taxon>Chitinophagales</taxon>
        <taxon>Chitinophagaceae</taxon>
        <taxon>Niastella</taxon>
    </lineage>
</organism>
<evidence type="ECO:0000313" key="3">
    <source>
        <dbReference type="EMBL" id="MBO9199443.1"/>
    </source>
</evidence>
<name>A0ABS3YNI4_9BACT</name>
<evidence type="ECO:0000313" key="4">
    <source>
        <dbReference type="Proteomes" id="UP000677244"/>
    </source>
</evidence>
<feature type="chain" id="PRO_5045284517" evidence="1">
    <location>
        <begin position="20"/>
        <end position="357"/>
    </location>
</feature>
<dbReference type="RefSeq" id="WP_209137507.1">
    <property type="nucleotide sequence ID" value="NZ_JAGHKO010000001.1"/>
</dbReference>
<keyword evidence="4" id="KW-1185">Reference proteome</keyword>
<dbReference type="EMBL" id="JAGHKO010000001">
    <property type="protein sequence ID" value="MBO9199443.1"/>
    <property type="molecule type" value="Genomic_DNA"/>
</dbReference>
<accession>A0ABS3YNI4</accession>
<dbReference type="InterPro" id="IPR021729">
    <property type="entry name" value="DUF3298"/>
</dbReference>
<evidence type="ECO:0000259" key="2">
    <source>
        <dbReference type="Pfam" id="PF11738"/>
    </source>
</evidence>
<sequence length="357" mass="40349">MRHIYILLFILGTVTTTYAQTSKPAPVITRYYCFTGTIDKYPVTFYLFRNNNQFSGSYYYNSTEESIAVSGQMDKSGFLTLSHSDNEGNNTETLSGNFKDSSFSGTWSYKGKLLSFRVALRKDNNGLAFDYIYTHGEKKLAKEEFGRTELAYSASTIWPAASATHPATSLIKEAIFDAFGVKPGSEEIGKVLIRLKNAQLNPVRKEDEGINYDQSQTVQIEYLSDKLLTISDFGYFDGGGAHGMYATIYTCIDLVHNRKLTINDVLDSAACHNQLQTLLEKKFRTVYKVKKEEKLSEYLLEDTISLTKNISLTSKGIRFNYNPYQIGSYAMGEIQLYLPFKELDACLKPEFKKLLGL</sequence>
<evidence type="ECO:0000256" key="1">
    <source>
        <dbReference type="SAM" id="SignalP"/>
    </source>
</evidence>
<dbReference type="Proteomes" id="UP000677244">
    <property type="component" value="Unassembled WGS sequence"/>
</dbReference>
<gene>
    <name evidence="3" type="ORF">J7I42_04140</name>
</gene>
<feature type="domain" description="DUF3298" evidence="2">
    <location>
        <begin position="270"/>
        <end position="341"/>
    </location>
</feature>
<comment type="caution">
    <text evidence="3">The sequence shown here is derived from an EMBL/GenBank/DDBJ whole genome shotgun (WGS) entry which is preliminary data.</text>
</comment>